<dbReference type="RefSeq" id="WP_332616179.1">
    <property type="nucleotide sequence ID" value="NZ_JAXGFP010000003.1"/>
</dbReference>
<sequence>MSSVLVPRSTIARIAAAVVFCALAPQAAAQATAAAANADGAGSAKDPGMVIARTVNPRIAYRGIPTEENPIHSEATLFPARTFQSAIDGVTGQLLGDHALGARGSAGVHAGAATEAAMRRVFAGESSPLGPGLGARAAGMGANGLGGGAGAVGGAAMGGGAIGRAVGGGAAAGGLFGALPAIMPTQQGGGP</sequence>
<proteinExistence type="predicted"/>
<evidence type="ECO:0000313" key="2">
    <source>
        <dbReference type="EMBL" id="MEG3183833.1"/>
    </source>
</evidence>
<feature type="signal peptide" evidence="1">
    <location>
        <begin position="1"/>
        <end position="27"/>
    </location>
</feature>
<dbReference type="Proteomes" id="UP001355056">
    <property type="component" value="Unassembled WGS sequence"/>
</dbReference>
<protein>
    <submittedName>
        <fullName evidence="2">Uncharacterized protein</fullName>
    </submittedName>
</protein>
<evidence type="ECO:0000313" key="3">
    <source>
        <dbReference type="Proteomes" id="UP001355056"/>
    </source>
</evidence>
<reference evidence="2 3" key="1">
    <citation type="journal article" date="2016" name="Int. J. Syst. Evol. Microbiol.">
        <title>Lysobacter erysipheiresistens sp. nov., an antagonist of powdery mildew, isolated from tobacco-cultivated soil.</title>
        <authorList>
            <person name="Xie B."/>
            <person name="Li T."/>
            <person name="Lin X."/>
            <person name="Wang C.J."/>
            <person name="Chen Y.J."/>
            <person name="Liu W.J."/>
            <person name="Zhao Z.W."/>
        </authorList>
    </citation>
    <scope>NUCLEOTIDE SEQUENCE [LARGE SCALE GENOMIC DNA]</scope>
    <source>
        <strain evidence="2 3">RS-LYSO-3</strain>
    </source>
</reference>
<keyword evidence="3" id="KW-1185">Reference proteome</keyword>
<dbReference type="EMBL" id="JAXGFP010000003">
    <property type="protein sequence ID" value="MEG3183833.1"/>
    <property type="molecule type" value="Genomic_DNA"/>
</dbReference>
<evidence type="ECO:0000256" key="1">
    <source>
        <dbReference type="SAM" id="SignalP"/>
    </source>
</evidence>
<feature type="chain" id="PRO_5046709337" evidence="1">
    <location>
        <begin position="28"/>
        <end position="191"/>
    </location>
</feature>
<comment type="caution">
    <text evidence="2">The sequence shown here is derived from an EMBL/GenBank/DDBJ whole genome shotgun (WGS) entry which is preliminary data.</text>
</comment>
<keyword evidence="1" id="KW-0732">Signal</keyword>
<accession>A0ABU7YXZ3</accession>
<organism evidence="2 3">
    <name type="scientific">Novilysobacter erysipheiresistens</name>
    <dbReference type="NCBI Taxonomy" id="1749332"/>
    <lineage>
        <taxon>Bacteria</taxon>
        <taxon>Pseudomonadati</taxon>
        <taxon>Pseudomonadota</taxon>
        <taxon>Gammaproteobacteria</taxon>
        <taxon>Lysobacterales</taxon>
        <taxon>Lysobacteraceae</taxon>
        <taxon>Novilysobacter</taxon>
    </lineage>
</organism>
<name>A0ABU7YXZ3_9GAMM</name>
<gene>
    <name evidence="2" type="ORF">SNE34_07405</name>
</gene>